<dbReference type="AlphaFoldDB" id="A0A1A8NQR6"/>
<evidence type="ECO:0000313" key="1">
    <source>
        <dbReference type="EMBL" id="SBR71077.1"/>
    </source>
</evidence>
<feature type="non-terminal residue" evidence="1">
    <location>
        <position position="1"/>
    </location>
</feature>
<name>A0A1A8NQR6_9TELE</name>
<feature type="non-terminal residue" evidence="1">
    <location>
        <position position="97"/>
    </location>
</feature>
<reference evidence="1" key="1">
    <citation type="submission" date="2016-05" db="EMBL/GenBank/DDBJ databases">
        <authorList>
            <person name="Lavstsen T."/>
            <person name="Jespersen J.S."/>
        </authorList>
    </citation>
    <scope>NUCLEOTIDE SEQUENCE</scope>
    <source>
        <tissue evidence="1">Brain</tissue>
    </source>
</reference>
<reference evidence="1" key="2">
    <citation type="submission" date="2016-06" db="EMBL/GenBank/DDBJ databases">
        <title>The genome of a short-lived fish provides insights into sex chromosome evolution and the genetic control of aging.</title>
        <authorList>
            <person name="Reichwald K."/>
            <person name="Felder M."/>
            <person name="Petzold A."/>
            <person name="Koch P."/>
            <person name="Groth M."/>
            <person name="Platzer M."/>
        </authorList>
    </citation>
    <scope>NUCLEOTIDE SEQUENCE</scope>
    <source>
        <tissue evidence="1">Brain</tissue>
    </source>
</reference>
<dbReference type="EMBL" id="HAEI01000292">
    <property type="protein sequence ID" value="SBR71077.1"/>
    <property type="molecule type" value="Transcribed_RNA"/>
</dbReference>
<accession>A0A1A8NQR6</accession>
<gene>
    <name evidence="1" type="primary">Nfu_g_1_021934</name>
</gene>
<sequence>QAFSHVWTGTVSWKLTFTQKITQYKKINHCLLQKINLLWPQITLIKVNINRQRDREPQQCTRCFCLIKMSETFLVTRLFSYLTNDYSLFHYKHFSVI</sequence>
<proteinExistence type="predicted"/>
<protein>
    <submittedName>
        <fullName evidence="1">Uncharacterized protein</fullName>
    </submittedName>
</protein>
<organism evidence="1">
    <name type="scientific">Nothobranchius rachovii</name>
    <name type="common">bluefin notho</name>
    <dbReference type="NCBI Taxonomy" id="451742"/>
    <lineage>
        <taxon>Eukaryota</taxon>
        <taxon>Metazoa</taxon>
        <taxon>Chordata</taxon>
        <taxon>Craniata</taxon>
        <taxon>Vertebrata</taxon>
        <taxon>Euteleostomi</taxon>
        <taxon>Actinopterygii</taxon>
        <taxon>Neopterygii</taxon>
        <taxon>Teleostei</taxon>
        <taxon>Neoteleostei</taxon>
        <taxon>Acanthomorphata</taxon>
        <taxon>Ovalentaria</taxon>
        <taxon>Atherinomorphae</taxon>
        <taxon>Cyprinodontiformes</taxon>
        <taxon>Nothobranchiidae</taxon>
        <taxon>Nothobranchius</taxon>
    </lineage>
</organism>